<name>A0ABW5FZY3_9PSEU</name>
<keyword evidence="2" id="KW-0812">Transmembrane</keyword>
<evidence type="ECO:0000313" key="3">
    <source>
        <dbReference type="EMBL" id="MFD2420343.1"/>
    </source>
</evidence>
<accession>A0ABW5FZY3</accession>
<evidence type="ECO:0008006" key="5">
    <source>
        <dbReference type="Google" id="ProtNLM"/>
    </source>
</evidence>
<evidence type="ECO:0000256" key="1">
    <source>
        <dbReference type="SAM" id="MobiDB-lite"/>
    </source>
</evidence>
<proteinExistence type="predicted"/>
<keyword evidence="4" id="KW-1185">Reference proteome</keyword>
<dbReference type="Proteomes" id="UP001597417">
    <property type="component" value="Unassembled WGS sequence"/>
</dbReference>
<sequence length="69" mass="7337">MIDEPAWSSRDGPGKTAEEAGEDGAYLPPMNTIFQTAPIGADVWLRILAAAVAAGLVVAADKRLRRTRT</sequence>
<evidence type="ECO:0000256" key="2">
    <source>
        <dbReference type="SAM" id="Phobius"/>
    </source>
</evidence>
<gene>
    <name evidence="3" type="ORF">ACFSXZ_28830</name>
</gene>
<feature type="region of interest" description="Disordered" evidence="1">
    <location>
        <begin position="1"/>
        <end position="25"/>
    </location>
</feature>
<dbReference type="RefSeq" id="WP_378268366.1">
    <property type="nucleotide sequence ID" value="NZ_JBHUKR010000017.1"/>
</dbReference>
<feature type="transmembrane region" description="Helical" evidence="2">
    <location>
        <begin position="43"/>
        <end position="60"/>
    </location>
</feature>
<comment type="caution">
    <text evidence="3">The sequence shown here is derived from an EMBL/GenBank/DDBJ whole genome shotgun (WGS) entry which is preliminary data.</text>
</comment>
<keyword evidence="2" id="KW-0472">Membrane</keyword>
<evidence type="ECO:0000313" key="4">
    <source>
        <dbReference type="Proteomes" id="UP001597417"/>
    </source>
</evidence>
<protein>
    <recommendedName>
        <fullName evidence="5">Apolipoprotein N-acyltransferase</fullName>
    </recommendedName>
</protein>
<organism evidence="3 4">
    <name type="scientific">Amycolatopsis pigmentata</name>
    <dbReference type="NCBI Taxonomy" id="450801"/>
    <lineage>
        <taxon>Bacteria</taxon>
        <taxon>Bacillati</taxon>
        <taxon>Actinomycetota</taxon>
        <taxon>Actinomycetes</taxon>
        <taxon>Pseudonocardiales</taxon>
        <taxon>Pseudonocardiaceae</taxon>
        <taxon>Amycolatopsis</taxon>
    </lineage>
</organism>
<dbReference type="EMBL" id="JBHUKR010000017">
    <property type="protein sequence ID" value="MFD2420343.1"/>
    <property type="molecule type" value="Genomic_DNA"/>
</dbReference>
<keyword evidence="2" id="KW-1133">Transmembrane helix</keyword>
<reference evidence="4" key="1">
    <citation type="journal article" date="2019" name="Int. J. Syst. Evol. Microbiol.">
        <title>The Global Catalogue of Microorganisms (GCM) 10K type strain sequencing project: providing services to taxonomists for standard genome sequencing and annotation.</title>
        <authorList>
            <consortium name="The Broad Institute Genomics Platform"/>
            <consortium name="The Broad Institute Genome Sequencing Center for Infectious Disease"/>
            <person name="Wu L."/>
            <person name="Ma J."/>
        </authorList>
    </citation>
    <scope>NUCLEOTIDE SEQUENCE [LARGE SCALE GENOMIC DNA]</scope>
    <source>
        <strain evidence="4">CGMCC 4.7645</strain>
    </source>
</reference>